<comment type="caution">
    <text evidence="1">The sequence shown here is derived from an EMBL/GenBank/DDBJ whole genome shotgun (WGS) entry which is preliminary data.</text>
</comment>
<evidence type="ECO:0000313" key="2">
    <source>
        <dbReference type="Proteomes" id="UP001519272"/>
    </source>
</evidence>
<dbReference type="RefSeq" id="WP_210087171.1">
    <property type="nucleotide sequence ID" value="NZ_JAGGKG010000001.1"/>
</dbReference>
<organism evidence="1 2">
    <name type="scientific">Paenibacillus turicensis</name>
    <dbReference type="NCBI Taxonomy" id="160487"/>
    <lineage>
        <taxon>Bacteria</taxon>
        <taxon>Bacillati</taxon>
        <taxon>Bacillota</taxon>
        <taxon>Bacilli</taxon>
        <taxon>Bacillales</taxon>
        <taxon>Paenibacillaceae</taxon>
        <taxon>Paenibacillus</taxon>
    </lineage>
</organism>
<proteinExistence type="predicted"/>
<evidence type="ECO:0008006" key="3">
    <source>
        <dbReference type="Google" id="ProtNLM"/>
    </source>
</evidence>
<dbReference type="InterPro" id="IPR036086">
    <property type="entry name" value="ParB/Sulfiredoxin_sf"/>
</dbReference>
<dbReference type="Proteomes" id="UP001519272">
    <property type="component" value="Unassembled WGS sequence"/>
</dbReference>
<dbReference type="EMBL" id="JAGGKG010000001">
    <property type="protein sequence ID" value="MBP1903462.1"/>
    <property type="molecule type" value="Genomic_DNA"/>
</dbReference>
<evidence type="ECO:0000313" key="1">
    <source>
        <dbReference type="EMBL" id="MBP1903462.1"/>
    </source>
</evidence>
<keyword evidence="2" id="KW-1185">Reference proteome</keyword>
<reference evidence="1 2" key="1">
    <citation type="submission" date="2021-03" db="EMBL/GenBank/DDBJ databases">
        <title>Genomic Encyclopedia of Type Strains, Phase IV (KMG-IV): sequencing the most valuable type-strain genomes for metagenomic binning, comparative biology and taxonomic classification.</title>
        <authorList>
            <person name="Goeker M."/>
        </authorList>
    </citation>
    <scope>NUCLEOTIDE SEQUENCE [LARGE SCALE GENOMIC DNA]</scope>
    <source>
        <strain evidence="1 2">DSM 14349</strain>
    </source>
</reference>
<dbReference type="SUPFAM" id="SSF110849">
    <property type="entry name" value="ParB/Sulfiredoxin"/>
    <property type="match status" value="1"/>
</dbReference>
<gene>
    <name evidence="1" type="ORF">J2Z32_000074</name>
</gene>
<protein>
    <recommendedName>
        <fullName evidence="3">ParB/Sulfiredoxin domain-containing protein</fullName>
    </recommendedName>
</protein>
<accession>A0ABS4FLJ9</accession>
<sequence length="146" mass="17083">MLPLNFTLNEAKIFSEAGCIEEWVHLFLKTNGNNVPFSDGLKLQKRYWRGPIQLPLDELQRCCGPEDGMTYHNPLEEWELRVGKLYELLQEGWQYPPLIAQHTEGKLIINDGNGRHEALKRLQHTSCWVILWDSDDLNNLNKYYIS</sequence>
<name>A0ABS4FLJ9_9BACL</name>